<evidence type="ECO:0000256" key="1">
    <source>
        <dbReference type="ARBA" id="ARBA00004127"/>
    </source>
</evidence>
<evidence type="ECO:0000313" key="5">
    <source>
        <dbReference type="Proteomes" id="UP000289758"/>
    </source>
</evidence>
<dbReference type="PANTHER" id="PTHR36838">
    <property type="entry name" value="AUXIN EFFLUX CARRIER FAMILY PROTEIN"/>
    <property type="match status" value="1"/>
</dbReference>
<dbReference type="RefSeq" id="WP_129086213.1">
    <property type="nucleotide sequence ID" value="NZ_CP053836.1"/>
</dbReference>
<dbReference type="AlphaFoldDB" id="A0A4Q1ASK0"/>
<comment type="caution">
    <text evidence="4">The sequence shown here is derived from an EMBL/GenBank/DDBJ whole genome shotgun (WGS) entry which is preliminary data.</text>
</comment>
<dbReference type="InterPro" id="IPR038770">
    <property type="entry name" value="Na+/solute_symporter_sf"/>
</dbReference>
<protein>
    <submittedName>
        <fullName evidence="4">Transporter</fullName>
    </submittedName>
</protein>
<feature type="transmembrane region" description="Helical" evidence="3">
    <location>
        <begin position="121"/>
        <end position="142"/>
    </location>
</feature>
<feature type="transmembrane region" description="Helical" evidence="3">
    <location>
        <begin position="222"/>
        <end position="241"/>
    </location>
</feature>
<feature type="transmembrane region" description="Helical" evidence="3">
    <location>
        <begin position="6"/>
        <end position="24"/>
    </location>
</feature>
<evidence type="ECO:0000256" key="2">
    <source>
        <dbReference type="ARBA" id="ARBA00022448"/>
    </source>
</evidence>
<dbReference type="Gene3D" id="1.20.1530.20">
    <property type="match status" value="1"/>
</dbReference>
<gene>
    <name evidence="4" type="ORF">CRV07_02420</name>
</gene>
<dbReference type="EMBL" id="PDKK01000001">
    <property type="protein sequence ID" value="RXK08674.1"/>
    <property type="molecule type" value="Genomic_DNA"/>
</dbReference>
<dbReference type="Proteomes" id="UP000289758">
    <property type="component" value="Unassembled WGS sequence"/>
</dbReference>
<feature type="transmembrane region" description="Helical" evidence="3">
    <location>
        <begin position="36"/>
        <end position="55"/>
    </location>
</feature>
<keyword evidence="3" id="KW-1133">Transmembrane helix</keyword>
<keyword evidence="5" id="KW-1185">Reference proteome</keyword>
<sequence length="308" mass="34993">MNVLFILLGKIFPLYLTIFVGFILTKYFKVKREQIAFLLIYILGPVVIFFAVLSIEINLQLVFLPMFIYIFGSLIAFYILYKYKNQWKDASVNTLAFTCGTGNSGYFGIPLAMILLEPSVANIFIFGTLASILYENSTGFFVTAKGSFTARQSIMKVIKLPVLYSFIAGIIFNILGFRTPEVIVPYFENFKWAYGLLGMMMLGMGMKGFNIHEDFDKKYIKIAYFYKFIFWPGVVLAIIFIDKNFINFLNEDIYKVLFLFSIIPLAGNTVTLAILLKAKPEKASFTVLLSTLISVIYIPVVLALYGGF</sequence>
<proteinExistence type="predicted"/>
<dbReference type="OrthoDB" id="9810457at2"/>
<evidence type="ECO:0000313" key="4">
    <source>
        <dbReference type="EMBL" id="RXK08674.1"/>
    </source>
</evidence>
<keyword evidence="2" id="KW-0813">Transport</keyword>
<feature type="transmembrane region" description="Helical" evidence="3">
    <location>
        <begin position="283"/>
        <end position="305"/>
    </location>
</feature>
<feature type="transmembrane region" description="Helical" evidence="3">
    <location>
        <begin position="253"/>
        <end position="276"/>
    </location>
</feature>
<keyword evidence="3" id="KW-0472">Membrane</keyword>
<evidence type="ECO:0000256" key="3">
    <source>
        <dbReference type="SAM" id="Phobius"/>
    </source>
</evidence>
<keyword evidence="3" id="KW-0812">Transmembrane</keyword>
<dbReference type="PANTHER" id="PTHR36838:SF1">
    <property type="entry name" value="SLR1864 PROTEIN"/>
    <property type="match status" value="1"/>
</dbReference>
<accession>A0A4Q1ASK0</accession>
<organism evidence="4 5">
    <name type="scientific">Halarcobacter ebronensis</name>
    <dbReference type="NCBI Taxonomy" id="1462615"/>
    <lineage>
        <taxon>Bacteria</taxon>
        <taxon>Pseudomonadati</taxon>
        <taxon>Campylobacterota</taxon>
        <taxon>Epsilonproteobacteria</taxon>
        <taxon>Campylobacterales</taxon>
        <taxon>Arcobacteraceae</taxon>
        <taxon>Halarcobacter</taxon>
    </lineage>
</organism>
<comment type="subcellular location">
    <subcellularLocation>
        <location evidence="1">Endomembrane system</location>
        <topology evidence="1">Multi-pass membrane protein</topology>
    </subcellularLocation>
</comment>
<feature type="transmembrane region" description="Helical" evidence="3">
    <location>
        <begin position="162"/>
        <end position="180"/>
    </location>
</feature>
<reference evidence="4 5" key="1">
    <citation type="submission" date="2017-10" db="EMBL/GenBank/DDBJ databases">
        <title>Genomics of the genus Arcobacter.</title>
        <authorList>
            <person name="Perez-Cataluna A."/>
            <person name="Figueras M.J."/>
        </authorList>
    </citation>
    <scope>NUCLEOTIDE SEQUENCE [LARGE SCALE GENOMIC DNA]</scope>
    <source>
        <strain evidence="4 5">CECT 8441</strain>
    </source>
</reference>
<name>A0A4Q1ASK0_9BACT</name>
<feature type="transmembrane region" description="Helical" evidence="3">
    <location>
        <begin position="192"/>
        <end position="210"/>
    </location>
</feature>
<dbReference type="GO" id="GO:0012505">
    <property type="term" value="C:endomembrane system"/>
    <property type="evidence" value="ECO:0007669"/>
    <property type="project" value="UniProtKB-SubCell"/>
</dbReference>
<feature type="transmembrane region" description="Helical" evidence="3">
    <location>
        <begin position="93"/>
        <end position="115"/>
    </location>
</feature>
<feature type="transmembrane region" description="Helical" evidence="3">
    <location>
        <begin position="61"/>
        <end position="81"/>
    </location>
</feature>